<evidence type="ECO:0000256" key="5">
    <source>
        <dbReference type="ARBA" id="ARBA00022692"/>
    </source>
</evidence>
<feature type="transmembrane region" description="Helical" evidence="8">
    <location>
        <begin position="307"/>
        <end position="328"/>
    </location>
</feature>
<organism evidence="10 11">
    <name type="scientific">Paludisphaera mucosa</name>
    <dbReference type="NCBI Taxonomy" id="3030827"/>
    <lineage>
        <taxon>Bacteria</taxon>
        <taxon>Pseudomonadati</taxon>
        <taxon>Planctomycetota</taxon>
        <taxon>Planctomycetia</taxon>
        <taxon>Isosphaerales</taxon>
        <taxon>Isosphaeraceae</taxon>
        <taxon>Paludisphaera</taxon>
    </lineage>
</organism>
<feature type="transmembrane region" description="Helical" evidence="8">
    <location>
        <begin position="180"/>
        <end position="203"/>
    </location>
</feature>
<evidence type="ECO:0000259" key="9">
    <source>
        <dbReference type="Pfam" id="PF13231"/>
    </source>
</evidence>
<name>A0ABT6FHE5_9BACT</name>
<dbReference type="PANTHER" id="PTHR33908">
    <property type="entry name" value="MANNOSYLTRANSFERASE YKCB-RELATED"/>
    <property type="match status" value="1"/>
</dbReference>
<dbReference type="EC" id="2.4.-.-" evidence="10"/>
<feature type="domain" description="Glycosyltransferase RgtA/B/C/D-like" evidence="9">
    <location>
        <begin position="70"/>
        <end position="228"/>
    </location>
</feature>
<feature type="transmembrane region" description="Helical" evidence="8">
    <location>
        <begin position="17"/>
        <end position="34"/>
    </location>
</feature>
<accession>A0ABT6FHE5</accession>
<evidence type="ECO:0000313" key="10">
    <source>
        <dbReference type="EMBL" id="MDG3006965.1"/>
    </source>
</evidence>
<comment type="caution">
    <text evidence="10">The sequence shown here is derived from an EMBL/GenBank/DDBJ whole genome shotgun (WGS) entry which is preliminary data.</text>
</comment>
<evidence type="ECO:0000256" key="1">
    <source>
        <dbReference type="ARBA" id="ARBA00004651"/>
    </source>
</evidence>
<dbReference type="GO" id="GO:0016757">
    <property type="term" value="F:glycosyltransferase activity"/>
    <property type="evidence" value="ECO:0007669"/>
    <property type="project" value="UniProtKB-KW"/>
</dbReference>
<keyword evidence="3 10" id="KW-0328">Glycosyltransferase</keyword>
<feature type="transmembrane region" description="Helical" evidence="8">
    <location>
        <begin position="65"/>
        <end position="84"/>
    </location>
</feature>
<evidence type="ECO:0000256" key="6">
    <source>
        <dbReference type="ARBA" id="ARBA00022989"/>
    </source>
</evidence>
<gene>
    <name evidence="10" type="ORF">PZE19_24610</name>
</gene>
<dbReference type="Proteomes" id="UP001216907">
    <property type="component" value="Unassembled WGS sequence"/>
</dbReference>
<evidence type="ECO:0000256" key="4">
    <source>
        <dbReference type="ARBA" id="ARBA00022679"/>
    </source>
</evidence>
<feature type="transmembrane region" description="Helical" evidence="8">
    <location>
        <begin position="365"/>
        <end position="385"/>
    </location>
</feature>
<evidence type="ECO:0000256" key="3">
    <source>
        <dbReference type="ARBA" id="ARBA00022676"/>
    </source>
</evidence>
<keyword evidence="2" id="KW-1003">Cell membrane</keyword>
<feature type="transmembrane region" description="Helical" evidence="8">
    <location>
        <begin position="142"/>
        <end position="160"/>
    </location>
</feature>
<evidence type="ECO:0000256" key="2">
    <source>
        <dbReference type="ARBA" id="ARBA00022475"/>
    </source>
</evidence>
<keyword evidence="11" id="KW-1185">Reference proteome</keyword>
<dbReference type="PANTHER" id="PTHR33908:SF11">
    <property type="entry name" value="MEMBRANE PROTEIN"/>
    <property type="match status" value="1"/>
</dbReference>
<feature type="transmembrane region" description="Helical" evidence="8">
    <location>
        <begin position="215"/>
        <end position="236"/>
    </location>
</feature>
<keyword evidence="7 8" id="KW-0472">Membrane</keyword>
<feature type="transmembrane region" description="Helical" evidence="8">
    <location>
        <begin position="116"/>
        <end position="135"/>
    </location>
</feature>
<keyword evidence="5 8" id="KW-0812">Transmembrane</keyword>
<proteinExistence type="predicted"/>
<dbReference type="EMBL" id="JARRAG010000002">
    <property type="protein sequence ID" value="MDG3006965.1"/>
    <property type="molecule type" value="Genomic_DNA"/>
</dbReference>
<protein>
    <submittedName>
        <fullName evidence="10">Glycosyltransferase family 39 protein</fullName>
        <ecNumber evidence="10">2.4.-.-</ecNumber>
    </submittedName>
</protein>
<evidence type="ECO:0000313" key="11">
    <source>
        <dbReference type="Proteomes" id="UP001216907"/>
    </source>
</evidence>
<feature type="transmembrane region" description="Helical" evidence="8">
    <location>
        <begin position="91"/>
        <end position="110"/>
    </location>
</feature>
<evidence type="ECO:0000256" key="8">
    <source>
        <dbReference type="SAM" id="Phobius"/>
    </source>
</evidence>
<dbReference type="InterPro" id="IPR050297">
    <property type="entry name" value="LipidA_mod_glycosyltrf_83"/>
</dbReference>
<keyword evidence="6 8" id="KW-1133">Transmembrane helix</keyword>
<keyword evidence="4 10" id="KW-0808">Transferase</keyword>
<evidence type="ECO:0000256" key="7">
    <source>
        <dbReference type="ARBA" id="ARBA00023136"/>
    </source>
</evidence>
<dbReference type="Pfam" id="PF13231">
    <property type="entry name" value="PMT_2"/>
    <property type="match status" value="1"/>
</dbReference>
<feature type="transmembrane region" description="Helical" evidence="8">
    <location>
        <begin position="278"/>
        <end position="295"/>
    </location>
</feature>
<dbReference type="RefSeq" id="WP_277863255.1">
    <property type="nucleotide sequence ID" value="NZ_JARRAG010000002.1"/>
</dbReference>
<feature type="transmembrane region" description="Helical" evidence="8">
    <location>
        <begin position="340"/>
        <end position="358"/>
    </location>
</feature>
<comment type="subcellular location">
    <subcellularLocation>
        <location evidence="1">Cell membrane</location>
        <topology evidence="1">Multi-pass membrane protein</topology>
    </subcellularLocation>
</comment>
<reference evidence="10 11" key="1">
    <citation type="submission" date="2023-03" db="EMBL/GenBank/DDBJ databases">
        <title>Paludisphaera mucosa sp. nov. a novel planctomycete from northern fen.</title>
        <authorList>
            <person name="Ivanova A."/>
        </authorList>
    </citation>
    <scope>NUCLEOTIDE SEQUENCE [LARGE SCALE GENOMIC DNA]</scope>
    <source>
        <strain evidence="10 11">Pla2</strain>
    </source>
</reference>
<sequence length="559" mass="58777">MKPAEPTPGTLTNRREWAFVAAMTAFGLGVRAWGLGRLGLVHFDEGIYAIAGLWPLGPGGIDPLVVPYAPAGFPLLVGLAYTILGPSDVAAILVSVATGTLAIPAAAWLARRTFGPGAGATVAALVAASGFHVAFSRMALTDATFVLCWLVGLVLGQRFLERPGAVTSILLGAATGVAQLVKYSGWTLGVAVMITAATITALDSSRRTASYQRRVWGWGSLAAVVAALAYAPWFAFVESHGGYAALMAHHRGYVGSVGSWLPHWAHQLEQMSILSGGFAWNLAACILTVAGVALVRGRVRTSRRAWLGIASLAAAAVAAPTVLWWVGLARLVFLGNGASPGLRLLGVAWVGLSILTPFYHPYARLWLPIQALGWVATAGLLASLIEPGMSAMTELRWNRVPLAVACCGAALSQSLIASSVPIGAEASPGILAPSDSLRLATARLLKSLPEGKTGLRALVRPPFTFYYARGGGGVRVEGDLEGLLKNDDGSWVLVDLAQLRQSGDVARLQERWETRATFPTWLNLPTRLDVDPGATAGARPEEADAPLWLMVPRGTGDPR</sequence>
<dbReference type="InterPro" id="IPR038731">
    <property type="entry name" value="RgtA/B/C-like"/>
</dbReference>